<dbReference type="AlphaFoldDB" id="S8CMV6"/>
<evidence type="ECO:0000313" key="2">
    <source>
        <dbReference type="EMBL" id="EPS66126.1"/>
    </source>
</evidence>
<name>S8CMV6_9LAMI</name>
<feature type="region of interest" description="Disordered" evidence="1">
    <location>
        <begin position="139"/>
        <end position="161"/>
    </location>
</feature>
<protein>
    <recommendedName>
        <fullName evidence="4">COP1-interacting protein 7</fullName>
    </recommendedName>
</protein>
<accession>S8CMV6</accession>
<feature type="non-terminal residue" evidence="2">
    <location>
        <position position="1"/>
    </location>
</feature>
<evidence type="ECO:0000313" key="3">
    <source>
        <dbReference type="Proteomes" id="UP000015453"/>
    </source>
</evidence>
<reference evidence="2 3" key="1">
    <citation type="journal article" date="2013" name="BMC Genomics">
        <title>The miniature genome of a carnivorous plant Genlisea aurea contains a low number of genes and short non-coding sequences.</title>
        <authorList>
            <person name="Leushkin E.V."/>
            <person name="Sutormin R.A."/>
            <person name="Nabieva E.R."/>
            <person name="Penin A.A."/>
            <person name="Kondrashov A.S."/>
            <person name="Logacheva M.D."/>
        </authorList>
    </citation>
    <scope>NUCLEOTIDE SEQUENCE [LARGE SCALE GENOMIC DNA]</scope>
</reference>
<dbReference type="GO" id="GO:0045893">
    <property type="term" value="P:positive regulation of DNA-templated transcription"/>
    <property type="evidence" value="ECO:0007669"/>
    <property type="project" value="TreeGrafter"/>
</dbReference>
<dbReference type="PANTHER" id="PTHR31008">
    <property type="entry name" value="COP1-INTERACTING PROTEIN-RELATED"/>
    <property type="match status" value="1"/>
</dbReference>
<comment type="caution">
    <text evidence="2">The sequence shown here is derived from an EMBL/GenBank/DDBJ whole genome shotgun (WGS) entry which is preliminary data.</text>
</comment>
<dbReference type="PANTHER" id="PTHR31008:SF4">
    <property type="entry name" value="COP1-INTERACTING PROTEIN 7"/>
    <property type="match status" value="1"/>
</dbReference>
<evidence type="ECO:0000256" key="1">
    <source>
        <dbReference type="SAM" id="MobiDB-lite"/>
    </source>
</evidence>
<dbReference type="Proteomes" id="UP000015453">
    <property type="component" value="Unassembled WGS sequence"/>
</dbReference>
<sequence>LVVMKKVIDSGSVLDYAVFQLTPTRTRCDLMIFDGKNSEKIASGLLDPFVSHLKSARDEISKGGYSITLRPHSSHDDSWFTKATLERFVRFVNTPEVLERFVSIEKEICQIQKSIETNESDHGNVQLRGGAEVDPRALVIQSKPKTVESNGRDDPDAEEKPKVRLQRVLKSRKAILEKELAMAYARASAAGFGVDYLHDLVSFSDAFGALRFREACTNFMKIYDEKNSDKIWMDEVAAAQASYIVPSSSGIIIPSFENNDLSTTRVKNSTHDSGSITRRGSLDTSEGTENGSSSVDLNQQQTEGAQLPNWRNTFPQFMPNSQVPYPVFAPYPPAGYVFPGFQ</sequence>
<keyword evidence="3" id="KW-1185">Reference proteome</keyword>
<dbReference type="GO" id="GO:0009416">
    <property type="term" value="P:response to light stimulus"/>
    <property type="evidence" value="ECO:0007669"/>
    <property type="project" value="TreeGrafter"/>
</dbReference>
<gene>
    <name evidence="2" type="ORF">M569_08650</name>
</gene>
<organism evidence="2 3">
    <name type="scientific">Genlisea aurea</name>
    <dbReference type="NCBI Taxonomy" id="192259"/>
    <lineage>
        <taxon>Eukaryota</taxon>
        <taxon>Viridiplantae</taxon>
        <taxon>Streptophyta</taxon>
        <taxon>Embryophyta</taxon>
        <taxon>Tracheophyta</taxon>
        <taxon>Spermatophyta</taxon>
        <taxon>Magnoliopsida</taxon>
        <taxon>eudicotyledons</taxon>
        <taxon>Gunneridae</taxon>
        <taxon>Pentapetalae</taxon>
        <taxon>asterids</taxon>
        <taxon>lamiids</taxon>
        <taxon>Lamiales</taxon>
        <taxon>Lentibulariaceae</taxon>
        <taxon>Genlisea</taxon>
    </lineage>
</organism>
<dbReference type="OrthoDB" id="1928292at2759"/>
<feature type="region of interest" description="Disordered" evidence="1">
    <location>
        <begin position="263"/>
        <end position="299"/>
    </location>
</feature>
<dbReference type="EMBL" id="AUSU01003849">
    <property type="protein sequence ID" value="EPS66126.1"/>
    <property type="molecule type" value="Genomic_DNA"/>
</dbReference>
<evidence type="ECO:0008006" key="4">
    <source>
        <dbReference type="Google" id="ProtNLM"/>
    </source>
</evidence>
<proteinExistence type="predicted"/>
<feature type="compositionally biased region" description="Basic and acidic residues" evidence="1">
    <location>
        <begin position="150"/>
        <end position="161"/>
    </location>
</feature>
<feature type="non-terminal residue" evidence="2">
    <location>
        <position position="342"/>
    </location>
</feature>